<evidence type="ECO:0000256" key="10">
    <source>
        <dbReference type="SAM" id="Phobius"/>
    </source>
</evidence>
<evidence type="ECO:0000256" key="9">
    <source>
        <dbReference type="SAM" id="Coils"/>
    </source>
</evidence>
<feature type="coiled-coil region" evidence="9">
    <location>
        <begin position="112"/>
        <end position="149"/>
    </location>
</feature>
<dbReference type="Gene3D" id="1.10.287.130">
    <property type="match status" value="1"/>
</dbReference>
<keyword evidence="10" id="KW-1133">Transmembrane helix</keyword>
<dbReference type="GO" id="GO:0005524">
    <property type="term" value="F:ATP binding"/>
    <property type="evidence" value="ECO:0007669"/>
    <property type="project" value="UniProtKB-KW"/>
</dbReference>
<dbReference type="SMART" id="SM00388">
    <property type="entry name" value="HisKA"/>
    <property type="match status" value="1"/>
</dbReference>
<dbReference type="SUPFAM" id="SSF47384">
    <property type="entry name" value="Homodimeric domain of signal transducing histidine kinase"/>
    <property type="match status" value="1"/>
</dbReference>
<dbReference type="InterPro" id="IPR036097">
    <property type="entry name" value="HisK_dim/P_sf"/>
</dbReference>
<feature type="domain" description="Histidine kinase" evidence="11">
    <location>
        <begin position="158"/>
        <end position="363"/>
    </location>
</feature>
<evidence type="ECO:0000313" key="13">
    <source>
        <dbReference type="Proteomes" id="UP000182146"/>
    </source>
</evidence>
<dbReference type="EC" id="2.7.13.3" evidence="2"/>
<evidence type="ECO:0000256" key="6">
    <source>
        <dbReference type="ARBA" id="ARBA00022777"/>
    </source>
</evidence>
<gene>
    <name evidence="12" type="ORF">SAMN05660860_02920</name>
</gene>
<dbReference type="PANTHER" id="PTHR43065">
    <property type="entry name" value="SENSOR HISTIDINE KINASE"/>
    <property type="match status" value="1"/>
</dbReference>
<dbReference type="PROSITE" id="PS50109">
    <property type="entry name" value="HIS_KIN"/>
    <property type="match status" value="1"/>
</dbReference>
<proteinExistence type="predicted"/>
<dbReference type="InterPro" id="IPR003661">
    <property type="entry name" value="HisK_dim/P_dom"/>
</dbReference>
<dbReference type="SUPFAM" id="SSF55874">
    <property type="entry name" value="ATPase domain of HSP90 chaperone/DNA topoisomerase II/histidine kinase"/>
    <property type="match status" value="1"/>
</dbReference>
<keyword evidence="10" id="KW-0472">Membrane</keyword>
<evidence type="ECO:0000256" key="1">
    <source>
        <dbReference type="ARBA" id="ARBA00000085"/>
    </source>
</evidence>
<evidence type="ECO:0000256" key="5">
    <source>
        <dbReference type="ARBA" id="ARBA00022741"/>
    </source>
</evidence>
<dbReference type="InterPro" id="IPR036890">
    <property type="entry name" value="HATPase_C_sf"/>
</dbReference>
<dbReference type="PANTHER" id="PTHR43065:SF10">
    <property type="entry name" value="PEROXIDE STRESS-ACTIVATED HISTIDINE KINASE MAK3"/>
    <property type="match status" value="1"/>
</dbReference>
<evidence type="ECO:0000256" key="8">
    <source>
        <dbReference type="ARBA" id="ARBA00023012"/>
    </source>
</evidence>
<dbReference type="PRINTS" id="PR00344">
    <property type="entry name" value="BCTRLSENSOR"/>
</dbReference>
<feature type="transmembrane region" description="Helical" evidence="10">
    <location>
        <begin position="88"/>
        <end position="105"/>
    </location>
</feature>
<dbReference type="SMART" id="SM00387">
    <property type="entry name" value="HATPase_c"/>
    <property type="match status" value="1"/>
</dbReference>
<dbReference type="Pfam" id="PF00512">
    <property type="entry name" value="HisKA"/>
    <property type="match status" value="1"/>
</dbReference>
<organism evidence="12 13">
    <name type="scientific">Geoalkalibacter ferrihydriticus</name>
    <dbReference type="NCBI Taxonomy" id="392333"/>
    <lineage>
        <taxon>Bacteria</taxon>
        <taxon>Pseudomonadati</taxon>
        <taxon>Thermodesulfobacteriota</taxon>
        <taxon>Desulfuromonadia</taxon>
        <taxon>Desulfuromonadales</taxon>
        <taxon>Geoalkalibacteraceae</taxon>
        <taxon>Geoalkalibacter</taxon>
    </lineage>
</organism>
<keyword evidence="8" id="KW-0902">Two-component regulatory system</keyword>
<protein>
    <recommendedName>
        <fullName evidence="2">histidine kinase</fullName>
        <ecNumber evidence="2">2.7.13.3</ecNumber>
    </recommendedName>
</protein>
<keyword evidence="5" id="KW-0547">Nucleotide-binding</keyword>
<reference evidence="12 13" key="1">
    <citation type="submission" date="2016-10" db="EMBL/GenBank/DDBJ databases">
        <authorList>
            <person name="de Groot N.N."/>
        </authorList>
    </citation>
    <scope>NUCLEOTIDE SEQUENCE [LARGE SCALE GENOMIC DNA]</scope>
    <source>
        <strain evidence="12 13">DSM 17813</strain>
    </source>
</reference>
<dbReference type="CDD" id="cd00082">
    <property type="entry name" value="HisKA"/>
    <property type="match status" value="1"/>
</dbReference>
<dbReference type="RefSeq" id="WP_052446449.1">
    <property type="nucleotide sequence ID" value="NZ_FNGU01000008.1"/>
</dbReference>
<evidence type="ECO:0000313" key="12">
    <source>
        <dbReference type="EMBL" id="SDM65019.1"/>
    </source>
</evidence>
<dbReference type="InterPro" id="IPR005467">
    <property type="entry name" value="His_kinase_dom"/>
</dbReference>
<feature type="transmembrane region" description="Helical" evidence="10">
    <location>
        <begin position="6"/>
        <end position="26"/>
    </location>
</feature>
<dbReference type="InterPro" id="IPR003594">
    <property type="entry name" value="HATPase_dom"/>
</dbReference>
<dbReference type="Gene3D" id="3.30.565.10">
    <property type="entry name" value="Histidine kinase-like ATPase, C-terminal domain"/>
    <property type="match status" value="1"/>
</dbReference>
<evidence type="ECO:0000256" key="2">
    <source>
        <dbReference type="ARBA" id="ARBA00012438"/>
    </source>
</evidence>
<evidence type="ECO:0000259" key="11">
    <source>
        <dbReference type="PROSITE" id="PS50109"/>
    </source>
</evidence>
<dbReference type="Proteomes" id="UP000182146">
    <property type="component" value="Unassembled WGS sequence"/>
</dbReference>
<keyword evidence="4" id="KW-0808">Transferase</keyword>
<name>A0A1G9UYX7_9BACT</name>
<dbReference type="Pfam" id="PF02518">
    <property type="entry name" value="HATPase_c"/>
    <property type="match status" value="1"/>
</dbReference>
<evidence type="ECO:0000256" key="7">
    <source>
        <dbReference type="ARBA" id="ARBA00022840"/>
    </source>
</evidence>
<dbReference type="GO" id="GO:0000155">
    <property type="term" value="F:phosphorelay sensor kinase activity"/>
    <property type="evidence" value="ECO:0007669"/>
    <property type="project" value="InterPro"/>
</dbReference>
<comment type="catalytic activity">
    <reaction evidence="1">
        <text>ATP + protein L-histidine = ADP + protein N-phospho-L-histidine.</text>
        <dbReference type="EC" id="2.7.13.3"/>
    </reaction>
</comment>
<keyword evidence="9" id="KW-0175">Coiled coil</keyword>
<dbReference type="AlphaFoldDB" id="A0A1G9UYX7"/>
<keyword evidence="3" id="KW-0597">Phosphoprotein</keyword>
<dbReference type="STRING" id="392333.SAMN05660860_02920"/>
<evidence type="ECO:0000256" key="4">
    <source>
        <dbReference type="ARBA" id="ARBA00022679"/>
    </source>
</evidence>
<feature type="transmembrane region" description="Helical" evidence="10">
    <location>
        <begin position="46"/>
        <end position="68"/>
    </location>
</feature>
<sequence length="368" mass="41128">MPRNDNHLRLVFLVGLIVVITALHYFTGTEKVHVHDIYRRLYYLPIILGGLWFMLKGGMATAIVISIIYAPHVLFQWGHHPGSQPEQYLEILIYNVIGFITGFLTQRERLQKTRYQQTAERLEESYIKLREQADQILEIEDQLRRADRLSALGELSAELAHEIRNPLGSISGTAEILQDGMDPTDRRYEFAAILLKEVARLNAVVENFLQFARPERSDRGAFMPSEVLQEVFTLIEGQARKSGVRLSLEEGAAEILGDRDQIKQACLNLVLNAVQAMPGGGTLSVAQQRDGKFLCLKFRDNGPGIAAADLERIFAPFFTTRADGVGLGLAITQRIVRRNGGEIRVESRPGEGTTFSLCLPLADSSSNP</sequence>
<dbReference type="OrthoDB" id="9808844at2"/>
<keyword evidence="6 12" id="KW-0418">Kinase</keyword>
<dbReference type="EMBL" id="FNGU01000008">
    <property type="protein sequence ID" value="SDM65019.1"/>
    <property type="molecule type" value="Genomic_DNA"/>
</dbReference>
<accession>A0A1G9UYX7</accession>
<dbReference type="InterPro" id="IPR004358">
    <property type="entry name" value="Sig_transdc_His_kin-like_C"/>
</dbReference>
<keyword evidence="7" id="KW-0067">ATP-binding</keyword>
<keyword evidence="10" id="KW-0812">Transmembrane</keyword>
<evidence type="ECO:0000256" key="3">
    <source>
        <dbReference type="ARBA" id="ARBA00022553"/>
    </source>
</evidence>